<evidence type="ECO:0000256" key="1">
    <source>
        <dbReference type="SAM" id="MobiDB-lite"/>
    </source>
</evidence>
<name>A0A1R0GYD2_9FUNG</name>
<feature type="region of interest" description="Disordered" evidence="1">
    <location>
        <begin position="1"/>
        <end position="20"/>
    </location>
</feature>
<feature type="region of interest" description="Disordered" evidence="1">
    <location>
        <begin position="1156"/>
        <end position="1175"/>
    </location>
</feature>
<organism evidence="3 4">
    <name type="scientific">Smittium mucronatum</name>
    <dbReference type="NCBI Taxonomy" id="133383"/>
    <lineage>
        <taxon>Eukaryota</taxon>
        <taxon>Fungi</taxon>
        <taxon>Fungi incertae sedis</taxon>
        <taxon>Zoopagomycota</taxon>
        <taxon>Kickxellomycotina</taxon>
        <taxon>Harpellomycetes</taxon>
        <taxon>Harpellales</taxon>
        <taxon>Legeriomycetaceae</taxon>
        <taxon>Smittium</taxon>
    </lineage>
</organism>
<proteinExistence type="predicted"/>
<keyword evidence="2" id="KW-0472">Membrane</keyword>
<keyword evidence="2" id="KW-0812">Transmembrane</keyword>
<feature type="transmembrane region" description="Helical" evidence="2">
    <location>
        <begin position="872"/>
        <end position="894"/>
    </location>
</feature>
<protein>
    <submittedName>
        <fullName evidence="3">Uncharacterized protein</fullName>
    </submittedName>
</protein>
<comment type="caution">
    <text evidence="3">The sequence shown here is derived from an EMBL/GenBank/DDBJ whole genome shotgun (WGS) entry which is preliminary data.</text>
</comment>
<gene>
    <name evidence="3" type="ORF">AYI68_g4036</name>
</gene>
<dbReference type="Proteomes" id="UP000187455">
    <property type="component" value="Unassembled WGS sequence"/>
</dbReference>
<dbReference type="AlphaFoldDB" id="A0A1R0GYD2"/>
<dbReference type="EMBL" id="LSSL01002112">
    <property type="protein sequence ID" value="OLY81855.1"/>
    <property type="molecule type" value="Genomic_DNA"/>
</dbReference>
<keyword evidence="2" id="KW-1133">Transmembrane helix</keyword>
<accession>A0A1R0GYD2</accession>
<feature type="compositionally biased region" description="Basic and acidic residues" evidence="1">
    <location>
        <begin position="1"/>
        <end position="14"/>
    </location>
</feature>
<evidence type="ECO:0000313" key="3">
    <source>
        <dbReference type="EMBL" id="OLY81855.1"/>
    </source>
</evidence>
<feature type="transmembrane region" description="Helical" evidence="2">
    <location>
        <begin position="607"/>
        <end position="628"/>
    </location>
</feature>
<dbReference type="STRING" id="133383.A0A1R0GYD2"/>
<evidence type="ECO:0000313" key="4">
    <source>
        <dbReference type="Proteomes" id="UP000187455"/>
    </source>
</evidence>
<dbReference type="OrthoDB" id="370884at2759"/>
<reference evidence="3 4" key="1">
    <citation type="journal article" date="2016" name="Mol. Biol. Evol.">
        <title>Genome-Wide Survey of Gut Fungi (Harpellales) Reveals the First Horizontally Transferred Ubiquitin Gene from a Mosquito Host.</title>
        <authorList>
            <person name="Wang Y."/>
            <person name="White M.M."/>
            <person name="Kvist S."/>
            <person name="Moncalvo J.M."/>
        </authorList>
    </citation>
    <scope>NUCLEOTIDE SEQUENCE [LARGE SCALE GENOMIC DNA]</scope>
    <source>
        <strain evidence="3 4">ALG-7-W6</strain>
    </source>
</reference>
<evidence type="ECO:0000256" key="2">
    <source>
        <dbReference type="SAM" id="Phobius"/>
    </source>
</evidence>
<sequence>MENDHDFIKSHREAVPPSNAKNVAQDNLKNSKQNFSHHFYPHPSLFFDPASPLFQSPNIPTNANNSTSNSLLNNEEQLFFSFIRSRNSPEENPQLKKHIYSNFSSISPINSDSSSIFKYKSLLNDAEILSIDPFDFNSEIFLSKKNIRKNEFNSLLNRFSLKKQFKHEKVLKSSDVFKTKSLSLSKKNKPPSDLTRYHKDPVLITGNNSSPASGSKFFSQKACINYIKNSKSISPKNSEKYLQNSIQLFEKDSQSFTQNSSKISQRGSVRFSKSLLPINGNQFSSKLKVVSTSAPDSLEEVRAQDVGSIYRFKKEHDAKFSSPNNKPQSLEIKNIIINRRRLRDIKKISDLSDIEEIEENSASPEDMNINTRLSNRGKKRTSQSLEVTFQHTRKIKKISKGFSEFLISIEMSEVKDKKCLNVRYRKRILRFRFKKKAVSRPKLVYYPLHLVKNIKFLFKSQGIFINSATGRYIVRNVLHHSKYKISSKISGIKNPITVKKDILIDLVNMEDPLSFVVISPSSFTKEKFKLIGFRREINANINLFPDTRGLNTERNLPISYSLASRRRIVEAIRVVNRFIDNPLNFNDNLNPNIFGFKIDSENAAMNFFGYTIFIVLVISFLVMIAFLVSSSTCNSNYLYSSDYISKNRYFSSLGYVSKFTPNDGSTLYKLLQPYSGTDVSEFFIPYSEYMDPKDDEATKYVSFMSNCNYNSSLARSWYGSYGADLDNFYNLEFFNNANEDNKDYVSLFNRNRIGMSYFSLSPLYKEESYPNHYVIIDKSIYDFSTYLKYSVTFSTIDGVNTLNINQTTNFISPEILEIILYNKGEDISAKLKALNLADSYPYAACFDPFFLRGVTNRSATSYACVGVGVFEWLLLSPMLLGFLFQTLIYFQILFRIKISNPSKNSMSLNIDNRAGFQNTNHQGKFNEANSPGSSSLRNDIGDVKKDTDDPIRLYTQSNNNFLNENMYPLSKDASDFTILPSEEYQGHMENGTGHSKVIVALMANKESTETIYSTIYSILNSSYPVENLVLFAVIDGDEDVLRRFLVELHYRGDEPDPKIYGSQGQDLHFLNQNENRGNSGDSIEGFADFLFARVFKGVYEKNGRSISYIVVAKDSYQGHLDSIMLTLGLFRGTESIQSISSAITFEPVPGGQNLYRKAEGSSSDDSKEYTKGKDTDIERPERNAIFLEDELHNSFLAINYPINTFEYFLLVEAGASIEKYSIESMLQDMKGYQFQRYYKHLNLT</sequence>
<keyword evidence="4" id="KW-1185">Reference proteome</keyword>